<dbReference type="InterPro" id="IPR050706">
    <property type="entry name" value="Cyclic-di-GMP_PDE-like"/>
</dbReference>
<accession>A0A7X5ZVI7</accession>
<dbReference type="Proteomes" id="UP000564677">
    <property type="component" value="Unassembled WGS sequence"/>
</dbReference>
<dbReference type="SMART" id="SM00052">
    <property type="entry name" value="EAL"/>
    <property type="match status" value="1"/>
</dbReference>
<dbReference type="GO" id="GO:0071111">
    <property type="term" value="F:cyclic-guanylate-specific phosphodiesterase activity"/>
    <property type="evidence" value="ECO:0007669"/>
    <property type="project" value="InterPro"/>
</dbReference>
<reference evidence="2 3" key="1">
    <citation type="submission" date="2020-03" db="EMBL/GenBank/DDBJ databases">
        <title>Genomic Encyclopedia of Type Strains, Phase IV (KMG-IV): sequencing the most valuable type-strain genomes for metagenomic binning, comparative biology and taxonomic classification.</title>
        <authorList>
            <person name="Goeker M."/>
        </authorList>
    </citation>
    <scope>NUCLEOTIDE SEQUENCE [LARGE SCALE GENOMIC DNA]</scope>
    <source>
        <strain evidence="2 3">DSM 4733</strain>
    </source>
</reference>
<evidence type="ECO:0000313" key="3">
    <source>
        <dbReference type="Proteomes" id="UP000564677"/>
    </source>
</evidence>
<name>A0A7X5ZVI7_9SPHN</name>
<dbReference type="RefSeq" id="WP_167299578.1">
    <property type="nucleotide sequence ID" value="NZ_JAASQV010000002.1"/>
</dbReference>
<dbReference type="EMBL" id="JAASQV010000002">
    <property type="protein sequence ID" value="NIJ65141.1"/>
    <property type="molecule type" value="Genomic_DNA"/>
</dbReference>
<dbReference type="PANTHER" id="PTHR33121">
    <property type="entry name" value="CYCLIC DI-GMP PHOSPHODIESTERASE PDEF"/>
    <property type="match status" value="1"/>
</dbReference>
<dbReference type="PROSITE" id="PS50883">
    <property type="entry name" value="EAL"/>
    <property type="match status" value="1"/>
</dbReference>
<protein>
    <submittedName>
        <fullName evidence="2">EAL domain-containing protein (Putative c-di-GMP-specific phosphodiesterase class I)</fullName>
    </submittedName>
</protein>
<comment type="caution">
    <text evidence="2">The sequence shown here is derived from an EMBL/GenBank/DDBJ whole genome shotgun (WGS) entry which is preliminary data.</text>
</comment>
<evidence type="ECO:0000313" key="2">
    <source>
        <dbReference type="EMBL" id="NIJ65141.1"/>
    </source>
</evidence>
<gene>
    <name evidence="2" type="ORF">FHR20_002103</name>
</gene>
<dbReference type="Gene3D" id="3.20.20.450">
    <property type="entry name" value="EAL domain"/>
    <property type="match status" value="1"/>
</dbReference>
<dbReference type="SUPFAM" id="SSF141868">
    <property type="entry name" value="EAL domain-like"/>
    <property type="match status" value="1"/>
</dbReference>
<dbReference type="InterPro" id="IPR001633">
    <property type="entry name" value="EAL_dom"/>
</dbReference>
<dbReference type="InterPro" id="IPR035919">
    <property type="entry name" value="EAL_sf"/>
</dbReference>
<dbReference type="AlphaFoldDB" id="A0A7X5ZVI7"/>
<evidence type="ECO:0000259" key="1">
    <source>
        <dbReference type="PROSITE" id="PS50883"/>
    </source>
</evidence>
<sequence length="276" mass="29122">MHTEPAPAALQSGLAIAFQPMIAATSGQPFAWAAIATVDGCGFGRVAAALAPEARLRLEVARIRGAIAGAADAGLLDGEALLAVPVAAACGAPEVLLAHLFRAAIAHRVPLDRMVLEIDADERGDLAGIAALAQACLDRGIAIAFDNFAVGPLAVRLLGRFTPRFVKLDAGLVRNIADSSSRRVIVEGVLRLARNMDVTLIANGVARREDLVLLCTMGIRHMQGDWIAPARSRPLPRAHLARREPRATVPQHRRLAAHQRMAAMRPAAPAAFAQAL</sequence>
<keyword evidence="3" id="KW-1185">Reference proteome</keyword>
<organism evidence="2 3">
    <name type="scientific">Sphingomonas leidyi</name>
    <dbReference type="NCBI Taxonomy" id="68569"/>
    <lineage>
        <taxon>Bacteria</taxon>
        <taxon>Pseudomonadati</taxon>
        <taxon>Pseudomonadota</taxon>
        <taxon>Alphaproteobacteria</taxon>
        <taxon>Sphingomonadales</taxon>
        <taxon>Sphingomonadaceae</taxon>
        <taxon>Sphingomonas</taxon>
    </lineage>
</organism>
<dbReference type="PANTHER" id="PTHR33121:SF15">
    <property type="entry name" value="BLUE LIGHT- AND TEMPERATURE-REGULATED ANTIREPRESSOR BLUF"/>
    <property type="match status" value="1"/>
</dbReference>
<proteinExistence type="predicted"/>
<feature type="domain" description="EAL" evidence="1">
    <location>
        <begin position="1"/>
        <end position="244"/>
    </location>
</feature>
<dbReference type="Pfam" id="PF00563">
    <property type="entry name" value="EAL"/>
    <property type="match status" value="1"/>
</dbReference>